<organism evidence="2 3">
    <name type="scientific">Colocasia esculenta</name>
    <name type="common">Wild taro</name>
    <name type="synonym">Arum esculentum</name>
    <dbReference type="NCBI Taxonomy" id="4460"/>
    <lineage>
        <taxon>Eukaryota</taxon>
        <taxon>Viridiplantae</taxon>
        <taxon>Streptophyta</taxon>
        <taxon>Embryophyta</taxon>
        <taxon>Tracheophyta</taxon>
        <taxon>Spermatophyta</taxon>
        <taxon>Magnoliopsida</taxon>
        <taxon>Liliopsida</taxon>
        <taxon>Araceae</taxon>
        <taxon>Aroideae</taxon>
        <taxon>Colocasieae</taxon>
        <taxon>Colocasia</taxon>
    </lineage>
</organism>
<dbReference type="EMBL" id="NMUH01001811">
    <property type="protein sequence ID" value="MQL95611.1"/>
    <property type="molecule type" value="Genomic_DNA"/>
</dbReference>
<feature type="chain" id="PRO_5032771503" evidence="1">
    <location>
        <begin position="30"/>
        <end position="74"/>
    </location>
</feature>
<reference evidence="2" key="1">
    <citation type="submission" date="2017-07" db="EMBL/GenBank/DDBJ databases">
        <title>Taro Niue Genome Assembly and Annotation.</title>
        <authorList>
            <person name="Atibalentja N."/>
            <person name="Keating K."/>
            <person name="Fields C.J."/>
        </authorList>
    </citation>
    <scope>NUCLEOTIDE SEQUENCE</scope>
    <source>
        <strain evidence="2">Niue_2</strain>
        <tissue evidence="2">Leaf</tissue>
    </source>
</reference>
<evidence type="ECO:0000313" key="3">
    <source>
        <dbReference type="Proteomes" id="UP000652761"/>
    </source>
</evidence>
<accession>A0A843VG38</accession>
<keyword evidence="3" id="KW-1185">Reference proteome</keyword>
<sequence>MLLSGTPPLLPFFFFPLAVLLCSPSGRKSLSCSSPLLLEKSQLHSFVVQGSWEYVCFDHKSHEYEYREIILNMW</sequence>
<name>A0A843VG38_COLES</name>
<comment type="caution">
    <text evidence="2">The sequence shown here is derived from an EMBL/GenBank/DDBJ whole genome shotgun (WGS) entry which is preliminary data.</text>
</comment>
<keyword evidence="1" id="KW-0732">Signal</keyword>
<proteinExistence type="predicted"/>
<dbReference type="Proteomes" id="UP000652761">
    <property type="component" value="Unassembled WGS sequence"/>
</dbReference>
<dbReference type="AlphaFoldDB" id="A0A843VG38"/>
<gene>
    <name evidence="2" type="ORF">Taro_028276</name>
</gene>
<feature type="signal peptide" evidence="1">
    <location>
        <begin position="1"/>
        <end position="29"/>
    </location>
</feature>
<evidence type="ECO:0000256" key="1">
    <source>
        <dbReference type="SAM" id="SignalP"/>
    </source>
</evidence>
<evidence type="ECO:0000313" key="2">
    <source>
        <dbReference type="EMBL" id="MQL95611.1"/>
    </source>
</evidence>
<protein>
    <submittedName>
        <fullName evidence="2">Uncharacterized protein</fullName>
    </submittedName>
</protein>